<evidence type="ECO:0000313" key="3">
    <source>
        <dbReference type="Proteomes" id="UP000297982"/>
    </source>
</evidence>
<dbReference type="Gene3D" id="1.10.10.1710">
    <property type="entry name" value="Deoxyribodipyrimidine photolyase-related"/>
    <property type="match status" value="1"/>
</dbReference>
<reference evidence="2 3" key="1">
    <citation type="journal article" date="2003" name="Int. J. Syst. Evol. Microbiol.">
        <title>Halobacillus salinus sp. nov., isolated from a salt lake on the coast of the East Sea in Korea.</title>
        <authorList>
            <person name="Yoon J.H."/>
            <person name="Kang K.H."/>
            <person name="Park Y.H."/>
        </authorList>
    </citation>
    <scope>NUCLEOTIDE SEQUENCE [LARGE SCALE GENOMIC DNA]</scope>
    <source>
        <strain evidence="2 3">HSL-3</strain>
    </source>
</reference>
<dbReference type="Proteomes" id="UP000297982">
    <property type="component" value="Unassembled WGS sequence"/>
</dbReference>
<dbReference type="InterPro" id="IPR007357">
    <property type="entry name" value="PhrB-like"/>
</dbReference>
<dbReference type="Gene3D" id="3.40.50.620">
    <property type="entry name" value="HUPs"/>
    <property type="match status" value="1"/>
</dbReference>
<protein>
    <submittedName>
        <fullName evidence="2">Cryptochrome/photolyase family protein</fullName>
    </submittedName>
</protein>
<dbReference type="PANTHER" id="PTHR38657:SF1">
    <property type="entry name" value="SLR1343 PROTEIN"/>
    <property type="match status" value="1"/>
</dbReference>
<dbReference type="EMBL" id="SRJC01000003">
    <property type="protein sequence ID" value="TGB02398.1"/>
    <property type="molecule type" value="Genomic_DNA"/>
</dbReference>
<gene>
    <name evidence="2" type="ORF">E4663_13740</name>
</gene>
<dbReference type="AlphaFoldDB" id="A0A4Z0H081"/>
<dbReference type="SUPFAM" id="SSF48173">
    <property type="entry name" value="Cryptochrome/photolyase FAD-binding domain"/>
    <property type="match status" value="1"/>
</dbReference>
<dbReference type="Pfam" id="PF04244">
    <property type="entry name" value="DPRP"/>
    <property type="match status" value="1"/>
</dbReference>
<proteinExistence type="predicted"/>
<feature type="region of interest" description="Disordered" evidence="1">
    <location>
        <begin position="488"/>
        <end position="508"/>
    </location>
</feature>
<dbReference type="STRING" id="192814.GCA_900166575_03298"/>
<dbReference type="InterPro" id="IPR036134">
    <property type="entry name" value="Crypto/Photolyase_FAD-like_sf"/>
</dbReference>
<dbReference type="PANTHER" id="PTHR38657">
    <property type="entry name" value="SLR1343 PROTEIN"/>
    <property type="match status" value="1"/>
</dbReference>
<comment type="caution">
    <text evidence="2">The sequence shown here is derived from an EMBL/GenBank/DDBJ whole genome shotgun (WGS) entry which is preliminary data.</text>
</comment>
<keyword evidence="2" id="KW-0456">Lyase</keyword>
<organism evidence="2 3">
    <name type="scientific">Halobacillus salinus</name>
    <dbReference type="NCBI Taxonomy" id="192814"/>
    <lineage>
        <taxon>Bacteria</taxon>
        <taxon>Bacillati</taxon>
        <taxon>Bacillota</taxon>
        <taxon>Bacilli</taxon>
        <taxon>Bacillales</taxon>
        <taxon>Bacillaceae</taxon>
        <taxon>Halobacillus</taxon>
    </lineage>
</organism>
<dbReference type="InterPro" id="IPR014729">
    <property type="entry name" value="Rossmann-like_a/b/a_fold"/>
</dbReference>
<accession>A0A4Z0H081</accession>
<dbReference type="Gene3D" id="1.10.579.10">
    <property type="entry name" value="DNA Cyclobutane Dipyrimidine Photolyase, subunit A, domain 3"/>
    <property type="match status" value="1"/>
</dbReference>
<evidence type="ECO:0000256" key="1">
    <source>
        <dbReference type="SAM" id="MobiDB-lite"/>
    </source>
</evidence>
<dbReference type="InterPro" id="IPR052551">
    <property type="entry name" value="UV-DNA_repair_photolyase"/>
</dbReference>
<name>A0A4Z0H081_9BACI</name>
<evidence type="ECO:0000313" key="2">
    <source>
        <dbReference type="EMBL" id="TGB02398.1"/>
    </source>
</evidence>
<keyword evidence="3" id="KW-1185">Reference proteome</keyword>
<dbReference type="Gene3D" id="1.25.40.80">
    <property type="match status" value="1"/>
</dbReference>
<sequence>MSTRWIFGNQLCMDLPIIKEADKESDVILMVEAKSRALWQSYHKQKLTFIFSSMRHFAEELKDKGYTVDYRKADSFRDGWEEHKKAYDSREVHLTHVTDDRMRRAIEKWAQEVPKEITVHYEEERPLFLLSKEEVKDRLPGDGPWQADAFYRKMRKDFDILMEDDSPIGGKWSFDQENRKPAKSDMEFPKKRTFRPDEMTKQVMEEVEENYGDHPGSLDSFIWPVTRQEALKALNQFISDRLPLFGTYQDAMLTDEPFMSHAVLSSAINIGFLKPSEVIEKAEQAYYDGEAPLNAVEGFIRQVVGWREYMRGIYLKKMPAYKKVNVFDHDTDLPSFFYTGETKMKCMEQSIKPVVDVGYNHHIQRLMVLGNFANLFGISPQQTSDWFNEMYVDAYDWVVLPNVLGMALYADGGVLSTKPYVSSANYINKMSDYCEECPFNPKHKTEEDACPFNALYWDFLDRHEDKLGDNPRMKLIYSQWNKRKEEDKEALRSKSRSLKQQLAKGGLH</sequence>
<dbReference type="GO" id="GO:0016829">
    <property type="term" value="F:lyase activity"/>
    <property type="evidence" value="ECO:0007669"/>
    <property type="project" value="UniProtKB-KW"/>
</dbReference>